<protein>
    <submittedName>
        <fullName evidence="1">Uncharacterized protein</fullName>
    </submittedName>
</protein>
<comment type="caution">
    <text evidence="1">The sequence shown here is derived from an EMBL/GenBank/DDBJ whole genome shotgun (WGS) entry which is preliminary data.</text>
</comment>
<reference evidence="1 2" key="1">
    <citation type="submission" date="2019-07" db="EMBL/GenBank/DDBJ databases">
        <title>Whole genome shotgun sequence of Oceanithermus desulfurans NBRC 100063.</title>
        <authorList>
            <person name="Hosoyama A."/>
            <person name="Uohara A."/>
            <person name="Ohji S."/>
            <person name="Ichikawa N."/>
        </authorList>
    </citation>
    <scope>NUCLEOTIDE SEQUENCE [LARGE SCALE GENOMIC DNA]</scope>
    <source>
        <strain evidence="1 2">NBRC 100063</strain>
    </source>
</reference>
<accession>A0A511RM93</accession>
<evidence type="ECO:0000313" key="1">
    <source>
        <dbReference type="EMBL" id="GEM90783.1"/>
    </source>
</evidence>
<dbReference type="AlphaFoldDB" id="A0A511RM93"/>
<dbReference type="Proteomes" id="UP000321827">
    <property type="component" value="Unassembled WGS sequence"/>
</dbReference>
<organism evidence="1 2">
    <name type="scientific">Oceanithermus desulfurans NBRC 100063</name>
    <dbReference type="NCBI Taxonomy" id="1227550"/>
    <lineage>
        <taxon>Bacteria</taxon>
        <taxon>Thermotogati</taxon>
        <taxon>Deinococcota</taxon>
        <taxon>Deinococci</taxon>
        <taxon>Thermales</taxon>
        <taxon>Thermaceae</taxon>
        <taxon>Oceanithermus</taxon>
    </lineage>
</organism>
<proteinExistence type="predicted"/>
<gene>
    <name evidence="1" type="ORF">ODE01S_22170</name>
</gene>
<dbReference type="OrthoDB" id="25829at2"/>
<dbReference type="RefSeq" id="WP_147148830.1">
    <property type="nucleotide sequence ID" value="NZ_BJXN01000021.1"/>
</dbReference>
<evidence type="ECO:0000313" key="2">
    <source>
        <dbReference type="Proteomes" id="UP000321827"/>
    </source>
</evidence>
<name>A0A511RM93_9DEIN</name>
<dbReference type="EMBL" id="BJXN01000021">
    <property type="protein sequence ID" value="GEM90783.1"/>
    <property type="molecule type" value="Genomic_DNA"/>
</dbReference>
<sequence>MMQKTKYVLIGLFISALGLWGLAVTVPNSFSSGDVVSASKMNENFQALKSAVDALEAKVAFAAVGRALIRWNDPDATVDTDWSLNTSGGAIEVERLSAGRYNVTFKDLAASQPPYGTALAGSRDFSGGHCNVTVVKEESTYPDVVLGVRCFDEAGTLQDGVFRVVYLR</sequence>